<keyword evidence="2" id="KW-1185">Reference proteome</keyword>
<evidence type="ECO:0000313" key="1">
    <source>
        <dbReference type="EMBL" id="PBK61243.1"/>
    </source>
</evidence>
<dbReference type="AlphaFoldDB" id="A0A2H3BBM6"/>
<sequence length="139" mass="15246">MSTSTVVFKCCHLSSLPQSRISHVRRVCGRTDCGCTAQRHICLLKLSSSHQQARRLIPLPNLSLQACSSALLLSTYLFATCEISWRRYPGHSNIVARNVAALIFFPSNLEGVKPILKHPNTIAAGIIGRGTADDVMEEN</sequence>
<proteinExistence type="predicted"/>
<organism evidence="1 2">
    <name type="scientific">Armillaria solidipes</name>
    <dbReference type="NCBI Taxonomy" id="1076256"/>
    <lineage>
        <taxon>Eukaryota</taxon>
        <taxon>Fungi</taxon>
        <taxon>Dikarya</taxon>
        <taxon>Basidiomycota</taxon>
        <taxon>Agaricomycotina</taxon>
        <taxon>Agaricomycetes</taxon>
        <taxon>Agaricomycetidae</taxon>
        <taxon>Agaricales</taxon>
        <taxon>Marasmiineae</taxon>
        <taxon>Physalacriaceae</taxon>
        <taxon>Armillaria</taxon>
    </lineage>
</organism>
<protein>
    <submittedName>
        <fullName evidence="1">Uncharacterized protein</fullName>
    </submittedName>
</protein>
<dbReference type="Proteomes" id="UP000218334">
    <property type="component" value="Unassembled WGS sequence"/>
</dbReference>
<gene>
    <name evidence="1" type="ORF">ARMSODRAFT_965021</name>
</gene>
<reference evidence="2" key="1">
    <citation type="journal article" date="2017" name="Nat. Ecol. Evol.">
        <title>Genome expansion and lineage-specific genetic innovations in the forest pathogenic fungi Armillaria.</title>
        <authorList>
            <person name="Sipos G."/>
            <person name="Prasanna A.N."/>
            <person name="Walter M.C."/>
            <person name="O'Connor E."/>
            <person name="Balint B."/>
            <person name="Krizsan K."/>
            <person name="Kiss B."/>
            <person name="Hess J."/>
            <person name="Varga T."/>
            <person name="Slot J."/>
            <person name="Riley R."/>
            <person name="Boka B."/>
            <person name="Rigling D."/>
            <person name="Barry K."/>
            <person name="Lee J."/>
            <person name="Mihaltcheva S."/>
            <person name="LaButti K."/>
            <person name="Lipzen A."/>
            <person name="Waldron R."/>
            <person name="Moloney N.M."/>
            <person name="Sperisen C."/>
            <person name="Kredics L."/>
            <person name="Vagvoelgyi C."/>
            <person name="Patrignani A."/>
            <person name="Fitzpatrick D."/>
            <person name="Nagy I."/>
            <person name="Doyle S."/>
            <person name="Anderson J.B."/>
            <person name="Grigoriev I.V."/>
            <person name="Gueldener U."/>
            <person name="Muensterkoetter M."/>
            <person name="Nagy L.G."/>
        </authorList>
    </citation>
    <scope>NUCLEOTIDE SEQUENCE [LARGE SCALE GENOMIC DNA]</scope>
    <source>
        <strain evidence="2">28-4</strain>
    </source>
</reference>
<name>A0A2H3BBM6_9AGAR</name>
<accession>A0A2H3BBM6</accession>
<dbReference type="EMBL" id="KZ293477">
    <property type="protein sequence ID" value="PBK61243.1"/>
    <property type="molecule type" value="Genomic_DNA"/>
</dbReference>
<evidence type="ECO:0000313" key="2">
    <source>
        <dbReference type="Proteomes" id="UP000218334"/>
    </source>
</evidence>